<reference evidence="3 4" key="1">
    <citation type="submission" date="2021-07" db="EMBL/GenBank/DDBJ databases">
        <title>The Aristolochia fimbriata genome: insights into angiosperm evolution, floral development and chemical biosynthesis.</title>
        <authorList>
            <person name="Jiao Y."/>
        </authorList>
    </citation>
    <scope>NUCLEOTIDE SEQUENCE [LARGE SCALE GENOMIC DNA]</scope>
    <source>
        <strain evidence="3">IBCAS-2021</strain>
        <tissue evidence="3">Leaf</tissue>
    </source>
</reference>
<evidence type="ECO:0000313" key="3">
    <source>
        <dbReference type="EMBL" id="KAG9447853.1"/>
    </source>
</evidence>
<feature type="compositionally biased region" description="Polar residues" evidence="1">
    <location>
        <begin position="554"/>
        <end position="573"/>
    </location>
</feature>
<dbReference type="PANTHER" id="PTHR28535:SF1">
    <property type="entry name" value="PROTEIN ZGRF1"/>
    <property type="match status" value="1"/>
</dbReference>
<feature type="region of interest" description="Disordered" evidence="1">
    <location>
        <begin position="543"/>
        <end position="586"/>
    </location>
</feature>
<dbReference type="InterPro" id="IPR018838">
    <property type="entry name" value="ZGRF1-like_N"/>
</dbReference>
<proteinExistence type="predicted"/>
<dbReference type="GO" id="GO:0006302">
    <property type="term" value="P:double-strand break repair"/>
    <property type="evidence" value="ECO:0007669"/>
    <property type="project" value="TreeGrafter"/>
</dbReference>
<keyword evidence="4" id="KW-1185">Reference proteome</keyword>
<dbReference type="InterPro" id="IPR052800">
    <property type="entry name" value="DNA_Repair_Helicase_ZGRF1"/>
</dbReference>
<evidence type="ECO:0000259" key="2">
    <source>
        <dbReference type="Pfam" id="PF10382"/>
    </source>
</evidence>
<dbReference type="GO" id="GO:0005634">
    <property type="term" value="C:nucleus"/>
    <property type="evidence" value="ECO:0007669"/>
    <property type="project" value="TreeGrafter"/>
</dbReference>
<dbReference type="AlphaFoldDB" id="A0AAV7EGF4"/>
<accession>A0AAV7EGF4</accession>
<comment type="caution">
    <text evidence="3">The sequence shown here is derived from an EMBL/GenBank/DDBJ whole genome shotgun (WGS) entry which is preliminary data.</text>
</comment>
<organism evidence="3 4">
    <name type="scientific">Aristolochia fimbriata</name>
    <name type="common">White veined hardy Dutchman's pipe vine</name>
    <dbReference type="NCBI Taxonomy" id="158543"/>
    <lineage>
        <taxon>Eukaryota</taxon>
        <taxon>Viridiplantae</taxon>
        <taxon>Streptophyta</taxon>
        <taxon>Embryophyta</taxon>
        <taxon>Tracheophyta</taxon>
        <taxon>Spermatophyta</taxon>
        <taxon>Magnoliopsida</taxon>
        <taxon>Magnoliidae</taxon>
        <taxon>Piperales</taxon>
        <taxon>Aristolochiaceae</taxon>
        <taxon>Aristolochia</taxon>
    </lineage>
</organism>
<gene>
    <name evidence="3" type="ORF">H6P81_013981</name>
</gene>
<evidence type="ECO:0000256" key="1">
    <source>
        <dbReference type="SAM" id="MobiDB-lite"/>
    </source>
</evidence>
<name>A0AAV7EGF4_ARIFI</name>
<dbReference type="Pfam" id="PF10382">
    <property type="entry name" value="ZGRF1-like_N"/>
    <property type="match status" value="3"/>
</dbReference>
<protein>
    <recommendedName>
        <fullName evidence="2">5'-3' DNA helicase ZGRF1-like N-terminal domain-containing protein</fullName>
    </recommendedName>
</protein>
<feature type="domain" description="5'-3' DNA helicase ZGRF1-like N-terminal" evidence="2">
    <location>
        <begin position="6"/>
        <end position="80"/>
    </location>
</feature>
<sequence>MENTRRWIVTYTKHLTQKRKIYKDGVLELHGHNEKVVLFDDCGEVLDSRFLKKSEVVESGGTVAFAAYLVDVAECEAESKAIRESECEIRRNESTRKTWTKTGKMARYNVPSDNKVCASFPAVAQRNRLISMGNYAKGNKEADSLNSEVAQSHPSTTGTTTKEWNALFTTQLTQKAKKYHDGILKLSFRGFYQKQVMLYDDSGKHLTSKFLKKDEVIESGGSVTFDGYLVEIGNVKESITHLDDLGNKGQNKDTFTDSCMNKQLAEGKHENRSRTVAAAENKLIFLEDGIKGKSESRSQPLASPETDLNSTEDNITEWHAMYTAQVTQKGKKYHDGIIKVSSHGSHSRQVSLLTEDRTPLVTVHMQSLEKLRCGTTLHLANYLVEISNPQTSQRGELQIGASSAKIVALDDSDSSAKNLMMNELLDINKSVRDVRQILGVLKRPKVEENLAPRELMEVRTTPSACEDLIQSNDLESGGTSFRKESEIFLSTTEDNSGVDSQISAFGIRFPLVKFDEEIYSAGVTNCYHDSCEEKFFTATQSNTVTPGSRRFPAANTQEYSTKQSGNTGAITSENQEKPDQVQDNAGDLGIGPLGYEEATPSNLNNLLEFDPINSTVESAAELKRDGNSMDMVMDDIPGFDLGF</sequence>
<dbReference type="EMBL" id="JAINDJ010000005">
    <property type="protein sequence ID" value="KAG9447853.1"/>
    <property type="molecule type" value="Genomic_DNA"/>
</dbReference>
<dbReference type="PANTHER" id="PTHR28535">
    <property type="entry name" value="ZINC FINGER GRF-TYPE CONTAINING 1"/>
    <property type="match status" value="1"/>
</dbReference>
<dbReference type="GO" id="GO:0035861">
    <property type="term" value="C:site of double-strand break"/>
    <property type="evidence" value="ECO:0007669"/>
    <property type="project" value="TreeGrafter"/>
</dbReference>
<dbReference type="Proteomes" id="UP000825729">
    <property type="component" value="Unassembled WGS sequence"/>
</dbReference>
<feature type="domain" description="5'-3' DNA helicase ZGRF1-like N-terminal" evidence="2">
    <location>
        <begin position="162"/>
        <end position="238"/>
    </location>
</feature>
<evidence type="ECO:0000313" key="4">
    <source>
        <dbReference type="Proteomes" id="UP000825729"/>
    </source>
</evidence>
<feature type="domain" description="5'-3' DNA helicase ZGRF1-like N-terminal" evidence="2">
    <location>
        <begin position="315"/>
        <end position="393"/>
    </location>
</feature>